<evidence type="ECO:0000256" key="1">
    <source>
        <dbReference type="SAM" id="MobiDB-lite"/>
    </source>
</evidence>
<dbReference type="RefSeq" id="WP_236048201.1">
    <property type="nucleotide sequence ID" value="NZ_JAENHP010000008.1"/>
</dbReference>
<sequence>MLSREYAATDPSSSPTIGVKVLAMWTGSRFDYGSAIQFPNRPDRPVKGCTTTMQPRR</sequence>
<comment type="caution">
    <text evidence="2">The sequence shown here is derived from an EMBL/GenBank/DDBJ whole genome shotgun (WGS) entry which is preliminary data.</text>
</comment>
<dbReference type="Proteomes" id="UP000632138">
    <property type="component" value="Unassembled WGS sequence"/>
</dbReference>
<keyword evidence="3" id="KW-1185">Reference proteome</keyword>
<gene>
    <name evidence="2" type="ORF">JIG36_24805</name>
</gene>
<feature type="region of interest" description="Disordered" evidence="1">
    <location>
        <begin position="36"/>
        <end position="57"/>
    </location>
</feature>
<accession>A0ABS2AG42</accession>
<dbReference type="EMBL" id="JAENHP010000008">
    <property type="protein sequence ID" value="MBM2618783.1"/>
    <property type="molecule type" value="Genomic_DNA"/>
</dbReference>
<proteinExistence type="predicted"/>
<protein>
    <submittedName>
        <fullName evidence="2">Uncharacterized protein</fullName>
    </submittedName>
</protein>
<reference evidence="2 3" key="1">
    <citation type="submission" date="2021-01" db="EMBL/GenBank/DDBJ databases">
        <title>Actinoplanes sp. nov. LDG1-06 isolated from lichen.</title>
        <authorList>
            <person name="Saeng-In P."/>
            <person name="Phongsopitanun W."/>
            <person name="Kanchanasin P."/>
            <person name="Yuki M."/>
            <person name="Kudo T."/>
            <person name="Ohkuma M."/>
            <person name="Tanasupawat S."/>
        </authorList>
    </citation>
    <scope>NUCLEOTIDE SEQUENCE [LARGE SCALE GENOMIC DNA]</scope>
    <source>
        <strain evidence="2 3">LDG1-06</strain>
    </source>
</reference>
<evidence type="ECO:0000313" key="3">
    <source>
        <dbReference type="Proteomes" id="UP000632138"/>
    </source>
</evidence>
<name>A0ABS2AG42_9ACTN</name>
<organism evidence="2 3">
    <name type="scientific">Paractinoplanes ovalisporus</name>
    <dbReference type="NCBI Taxonomy" id="2810368"/>
    <lineage>
        <taxon>Bacteria</taxon>
        <taxon>Bacillati</taxon>
        <taxon>Actinomycetota</taxon>
        <taxon>Actinomycetes</taxon>
        <taxon>Micromonosporales</taxon>
        <taxon>Micromonosporaceae</taxon>
        <taxon>Paractinoplanes</taxon>
    </lineage>
</organism>
<evidence type="ECO:0000313" key="2">
    <source>
        <dbReference type="EMBL" id="MBM2618783.1"/>
    </source>
</evidence>